<dbReference type="PANTHER" id="PTHR42801">
    <property type="entry name" value="THIOREDOXIN-DEPENDENT PEROXIDE REDUCTASE"/>
    <property type="match status" value="1"/>
</dbReference>
<dbReference type="GO" id="GO:0008379">
    <property type="term" value="F:thioredoxin peroxidase activity"/>
    <property type="evidence" value="ECO:0007669"/>
    <property type="project" value="TreeGrafter"/>
</dbReference>
<dbReference type="InterPro" id="IPR036249">
    <property type="entry name" value="Thioredoxin-like_sf"/>
</dbReference>
<evidence type="ECO:0000259" key="11">
    <source>
        <dbReference type="PROSITE" id="PS51352"/>
    </source>
</evidence>
<name>A0A177TYV5_9BASI</name>
<feature type="region of interest" description="Disordered" evidence="10">
    <location>
        <begin position="747"/>
        <end position="828"/>
    </location>
</feature>
<dbReference type="SUPFAM" id="SSF52833">
    <property type="entry name" value="Thioredoxin-like"/>
    <property type="match status" value="1"/>
</dbReference>
<keyword evidence="5" id="KW-1015">Disulfide bond</keyword>
<keyword evidence="13" id="KW-1185">Reference proteome</keyword>
<dbReference type="InterPro" id="IPR050924">
    <property type="entry name" value="Peroxiredoxin_BCP/PrxQ"/>
</dbReference>
<dbReference type="Gene3D" id="3.40.30.10">
    <property type="entry name" value="Glutaredoxin"/>
    <property type="match status" value="1"/>
</dbReference>
<feature type="region of interest" description="Disordered" evidence="10">
    <location>
        <begin position="245"/>
        <end position="412"/>
    </location>
</feature>
<keyword evidence="2" id="KW-0575">Peroxidase</keyword>
<feature type="compositionally biased region" description="Polar residues" evidence="10">
    <location>
        <begin position="948"/>
        <end position="957"/>
    </location>
</feature>
<feature type="compositionally biased region" description="Polar residues" evidence="10">
    <location>
        <begin position="595"/>
        <end position="605"/>
    </location>
</feature>
<evidence type="ECO:0000256" key="9">
    <source>
        <dbReference type="ARBA" id="ARBA00049091"/>
    </source>
</evidence>
<keyword evidence="6" id="KW-0676">Redox-active center</keyword>
<keyword evidence="3" id="KW-0049">Antioxidant</keyword>
<evidence type="ECO:0000256" key="8">
    <source>
        <dbReference type="ARBA" id="ARBA00038489"/>
    </source>
</evidence>
<dbReference type="GO" id="GO:0034599">
    <property type="term" value="P:cellular response to oxidative stress"/>
    <property type="evidence" value="ECO:0007669"/>
    <property type="project" value="TreeGrafter"/>
</dbReference>
<evidence type="ECO:0000313" key="13">
    <source>
        <dbReference type="Proteomes" id="UP000077521"/>
    </source>
</evidence>
<evidence type="ECO:0000256" key="1">
    <source>
        <dbReference type="ARBA" id="ARBA00013017"/>
    </source>
</evidence>
<reference evidence="12" key="2">
    <citation type="journal article" date="2019" name="IMA Fungus">
        <title>Genome sequencing and comparison of five Tilletia species to identify candidate genes for the detection of regulated species infecting wheat.</title>
        <authorList>
            <person name="Nguyen H.D.T."/>
            <person name="Sultana T."/>
            <person name="Kesanakurti P."/>
            <person name="Hambleton S."/>
        </authorList>
    </citation>
    <scope>NUCLEOTIDE SEQUENCE</scope>
    <source>
        <strain evidence="12">DAOMC 236416</strain>
    </source>
</reference>
<feature type="region of interest" description="Disordered" evidence="10">
    <location>
        <begin position="1109"/>
        <end position="1187"/>
    </location>
</feature>
<keyword evidence="4" id="KW-0560">Oxidoreductase</keyword>
<dbReference type="PROSITE" id="PS51352">
    <property type="entry name" value="THIOREDOXIN_2"/>
    <property type="match status" value="1"/>
</dbReference>
<dbReference type="EMBL" id="LWDF02000669">
    <property type="protein sequence ID" value="KAE8244350.1"/>
    <property type="molecule type" value="Genomic_DNA"/>
</dbReference>
<feature type="compositionally biased region" description="Polar residues" evidence="10">
    <location>
        <begin position="1272"/>
        <end position="1283"/>
    </location>
</feature>
<evidence type="ECO:0000256" key="3">
    <source>
        <dbReference type="ARBA" id="ARBA00022862"/>
    </source>
</evidence>
<gene>
    <name evidence="12" type="ORF">A4X13_0g6659</name>
</gene>
<dbReference type="GO" id="GO:0005737">
    <property type="term" value="C:cytoplasm"/>
    <property type="evidence" value="ECO:0007669"/>
    <property type="project" value="TreeGrafter"/>
</dbReference>
<sequence>MTLPRVRAYPLLGENHIMTKAGAALVIPAKERKKHPLINKYAPEIQLEDHLGNMVSLHSTIALGRPICLYFYPLAGSPHCTTQSCSLRDALEYSPVFSDLGAIVIGISQDPPHRAKKFSDGLNLSFRLLCDVDRKYMETYHVGHALLGLINTRCTFIIDHLGIVRAALSGVWDGLGHRRFAERWLTQIEHELAGTRRHRVEFQSLAGDLAAAPGASGCVYRYLYETPETIHSGAAASNISGIDFAPRHGAPGHSQDLVRSSSGSRTRQNGTGLLRRASPLATAAEKARVSSFSEDNRKRLPALPRSHSSLAPSELPTSSRPYPPVSPSQQRSDRFGDSPASITHGGRSGKHRARSSTVSGDSPSHRTRRVAPPVPQKVDIDRFKIDYDQRQANPSSTSLSGPDSLSSSSATKVGASKLKAKLKGIGLRKFGSDSGRKNMSNVELASPPTAAQREWDEHYSKQAQGKAQTLDQFLSKTGGDNASISHSSINTDVTAESTPFAANVTPSTAHLIAQTGRVVPSMTAKKGKRASKSNLAAPGGELQGIMVSAPAIGAGRMAGYGYDPDTPQSHGSGIATGGTNSPAVSSGVNEYGSGASVSTAPSTFGGSPVPEPYMRLPAADTNVVGNKGTYPTTSNEDGNILTPGLGVKTKSRPTPRHGELQQLHGKLFQSLSLPEPGASIANPAPSLGNAESHRQVEAWEVDDMTASGRLDADLTHIGSILAGTASGPMMSSDSVLASSLLGGSSDSEPFLPTPLSPAPRSRKSSRTKGWTGSGDERPMPLKAGLGSGPGYSSDRVNVMGRSRSSTGGHGSSFEGMMLRSHSAAGPNGHNTPLADHQRLHNDRRVVDSSQQGAETLFADDEEHVLQTATGEVKLLSRPSFEITRDDSAMRATTTSLLATADGFSVLSHFPQPPPLRRDFSRESAEFLADTNVESPMDPLFPALRKRNSTSSIMTTKEGSGDSGGTSTMIKALISQPSSQTSTPNRKLRPTSLTATPTRRTASTNAGLGQGSPNASIPLGYSSDFGGVRRPAVPLSPEDMRPGASSRRREHPHQSNGNRASLPASQRVRSDQTTAVGHLGPSSLNVPEAGLPFRTPLLSLIQDEDLVLPKNLRSPNDSKGVSDLTASAGMTRSTSLPGSISENIVMDGRSSSLSPSKGSKQSRLGRRTPSGSPNMPTRHLPGRPPVPAQGLPSVPVLLPSAPIVASAIPTTTTSASRTPDVQVEVAMADQNRRSGLGLFESLDTTLHFPSDKASAVDQSQPPPVVFTLAPKSRSVTPTSLSGSLSDHRKAAVRSSSPHSRSLNASPVSKAGATQFLRPAMQDPGQWEESGDVEPSILTASS</sequence>
<feature type="compositionally biased region" description="Polar residues" evidence="10">
    <location>
        <begin position="566"/>
        <end position="588"/>
    </location>
</feature>
<organism evidence="12 13">
    <name type="scientific">Tilletia indica</name>
    <dbReference type="NCBI Taxonomy" id="43049"/>
    <lineage>
        <taxon>Eukaryota</taxon>
        <taxon>Fungi</taxon>
        <taxon>Dikarya</taxon>
        <taxon>Basidiomycota</taxon>
        <taxon>Ustilaginomycotina</taxon>
        <taxon>Exobasidiomycetes</taxon>
        <taxon>Tilletiales</taxon>
        <taxon>Tilletiaceae</taxon>
        <taxon>Tilletia</taxon>
    </lineage>
</organism>
<feature type="region of interest" description="Disordered" evidence="10">
    <location>
        <begin position="1251"/>
        <end position="1340"/>
    </location>
</feature>
<dbReference type="GO" id="GO:0045454">
    <property type="term" value="P:cell redox homeostasis"/>
    <property type="evidence" value="ECO:0007669"/>
    <property type="project" value="TreeGrafter"/>
</dbReference>
<reference evidence="12" key="1">
    <citation type="submission" date="2016-04" db="EMBL/GenBank/DDBJ databases">
        <authorList>
            <person name="Nguyen H.D."/>
            <person name="Samba Siva P."/>
            <person name="Cullis J."/>
            <person name="Levesque C.A."/>
            <person name="Hambleton S."/>
        </authorList>
    </citation>
    <scope>NUCLEOTIDE SEQUENCE</scope>
    <source>
        <strain evidence="12">DAOMC 236416</strain>
    </source>
</reference>
<feature type="compositionally biased region" description="Basic and acidic residues" evidence="10">
    <location>
        <begin position="378"/>
        <end position="389"/>
    </location>
</feature>
<feature type="region of interest" description="Disordered" evidence="10">
    <location>
        <begin position="565"/>
        <end position="610"/>
    </location>
</feature>
<dbReference type="CDD" id="cd03017">
    <property type="entry name" value="PRX_BCP"/>
    <property type="match status" value="1"/>
</dbReference>
<comment type="caution">
    <text evidence="12">The sequence shown here is derived from an EMBL/GenBank/DDBJ whole genome shotgun (WGS) entry which is preliminary data.</text>
</comment>
<feature type="compositionally biased region" description="Polar residues" evidence="10">
    <location>
        <begin position="1292"/>
        <end position="1305"/>
    </location>
</feature>
<comment type="similarity">
    <text evidence="8">Belongs to the peroxiredoxin family. BCP/PrxQ subfamily.</text>
</comment>
<dbReference type="Pfam" id="PF00578">
    <property type="entry name" value="AhpC-TSA"/>
    <property type="match status" value="1"/>
</dbReference>
<dbReference type="Proteomes" id="UP000077521">
    <property type="component" value="Unassembled WGS sequence"/>
</dbReference>
<accession>A0A177TYV5</accession>
<evidence type="ECO:0000256" key="7">
    <source>
        <dbReference type="ARBA" id="ARBA00032824"/>
    </source>
</evidence>
<dbReference type="PANTHER" id="PTHR42801:SF4">
    <property type="entry name" value="AHPC_TSA FAMILY PROTEIN"/>
    <property type="match status" value="1"/>
</dbReference>
<feature type="compositionally biased region" description="Polar residues" evidence="10">
    <location>
        <begin position="306"/>
        <end position="320"/>
    </location>
</feature>
<feature type="domain" description="Thioredoxin" evidence="11">
    <location>
        <begin position="36"/>
        <end position="193"/>
    </location>
</feature>
<dbReference type="InterPro" id="IPR000866">
    <property type="entry name" value="AhpC/TSA"/>
</dbReference>
<feature type="region of interest" description="Disordered" evidence="10">
    <location>
        <begin position="937"/>
        <end position="1087"/>
    </location>
</feature>
<evidence type="ECO:0000313" key="12">
    <source>
        <dbReference type="EMBL" id="KAE8244350.1"/>
    </source>
</evidence>
<proteinExistence type="inferred from homology"/>
<evidence type="ECO:0000256" key="10">
    <source>
        <dbReference type="SAM" id="MobiDB-lite"/>
    </source>
</evidence>
<evidence type="ECO:0000256" key="4">
    <source>
        <dbReference type="ARBA" id="ARBA00023002"/>
    </source>
</evidence>
<feature type="compositionally biased region" description="Polar residues" evidence="10">
    <location>
        <begin position="1112"/>
        <end position="1141"/>
    </location>
</feature>
<feature type="compositionally biased region" description="Polar residues" evidence="10">
    <location>
        <begin position="257"/>
        <end position="271"/>
    </location>
</feature>
<dbReference type="EC" id="1.11.1.24" evidence="1"/>
<feature type="compositionally biased region" description="Low complexity" evidence="10">
    <location>
        <begin position="1147"/>
        <end position="1161"/>
    </location>
</feature>
<protein>
    <recommendedName>
        <fullName evidence="1">thioredoxin-dependent peroxiredoxin</fullName>
        <ecNumber evidence="1">1.11.1.24</ecNumber>
    </recommendedName>
    <alternativeName>
        <fullName evidence="7">Thioredoxin peroxidase</fullName>
    </alternativeName>
</protein>
<feature type="compositionally biased region" description="Polar residues" evidence="10">
    <location>
        <begin position="964"/>
        <end position="1014"/>
    </location>
</feature>
<evidence type="ECO:0000256" key="5">
    <source>
        <dbReference type="ARBA" id="ARBA00023157"/>
    </source>
</evidence>
<comment type="catalytic activity">
    <reaction evidence="9">
        <text>a hydroperoxide + [thioredoxin]-dithiol = an alcohol + [thioredoxin]-disulfide + H2O</text>
        <dbReference type="Rhea" id="RHEA:62620"/>
        <dbReference type="Rhea" id="RHEA-COMP:10698"/>
        <dbReference type="Rhea" id="RHEA-COMP:10700"/>
        <dbReference type="ChEBI" id="CHEBI:15377"/>
        <dbReference type="ChEBI" id="CHEBI:29950"/>
        <dbReference type="ChEBI" id="CHEBI:30879"/>
        <dbReference type="ChEBI" id="CHEBI:35924"/>
        <dbReference type="ChEBI" id="CHEBI:50058"/>
        <dbReference type="EC" id="1.11.1.24"/>
    </reaction>
</comment>
<evidence type="ECO:0000256" key="2">
    <source>
        <dbReference type="ARBA" id="ARBA00022559"/>
    </source>
</evidence>
<evidence type="ECO:0000256" key="6">
    <source>
        <dbReference type="ARBA" id="ARBA00023284"/>
    </source>
</evidence>
<dbReference type="InterPro" id="IPR013766">
    <property type="entry name" value="Thioredoxin_domain"/>
</dbReference>
<feature type="compositionally biased region" description="Low complexity" evidence="10">
    <location>
        <begin position="394"/>
        <end position="409"/>
    </location>
</feature>